<keyword evidence="2" id="KW-1185">Reference proteome</keyword>
<protein>
    <recommendedName>
        <fullName evidence="3">Transposase</fullName>
    </recommendedName>
</protein>
<dbReference type="SUPFAM" id="SSF46689">
    <property type="entry name" value="Homeodomain-like"/>
    <property type="match status" value="1"/>
</dbReference>
<evidence type="ECO:0008006" key="3">
    <source>
        <dbReference type="Google" id="ProtNLM"/>
    </source>
</evidence>
<reference evidence="1 2" key="1">
    <citation type="submission" date="2019-06" db="EMBL/GenBank/DDBJ databases">
        <title>Evolution of Burkholderia multivorans in the lungs of Cystic Fibrosis patients.</title>
        <authorList>
            <person name="Moreira L.M."/>
        </authorList>
    </citation>
    <scope>NUCLEOTIDE SEQUENCE [LARGE SCALE GENOMIC DNA]</scope>
    <source>
        <strain evidence="1 2">VC13239</strain>
    </source>
</reference>
<sequence length="138" mass="14718">MRELVALCLKPGVSIARAAMDHDVNPNQLRRWIARYQPQILHDPREPDSMVIDGVSIDISAPTVRSAGNANALPAFVPVIPAPVSPSTPSTPVRSMALALHVRLPNGVELDFGEAGVEEITTIIHVLGRLACSGSTKV</sequence>
<dbReference type="Pfam" id="PF01527">
    <property type="entry name" value="HTH_Tnp_1"/>
    <property type="match status" value="1"/>
</dbReference>
<accession>A0ABU2EAS9</accession>
<comment type="caution">
    <text evidence="1">The sequence shown here is derived from an EMBL/GenBank/DDBJ whole genome shotgun (WGS) entry which is preliminary data.</text>
</comment>
<proteinExistence type="predicted"/>
<dbReference type="Proteomes" id="UP001248067">
    <property type="component" value="Unassembled WGS sequence"/>
</dbReference>
<dbReference type="EMBL" id="VJSY01000045">
    <property type="protein sequence ID" value="MDR8756694.1"/>
    <property type="molecule type" value="Genomic_DNA"/>
</dbReference>
<name>A0ABU2EAS9_9BURK</name>
<dbReference type="InterPro" id="IPR009057">
    <property type="entry name" value="Homeodomain-like_sf"/>
</dbReference>
<dbReference type="InterPro" id="IPR002514">
    <property type="entry name" value="Transposase_8"/>
</dbReference>
<gene>
    <name evidence="1" type="ORF">FEQ00_05132</name>
</gene>
<evidence type="ECO:0000313" key="1">
    <source>
        <dbReference type="EMBL" id="MDR8756694.1"/>
    </source>
</evidence>
<organism evidence="1 2">
    <name type="scientific">Burkholderia pseudomultivorans</name>
    <dbReference type="NCBI Taxonomy" id="1207504"/>
    <lineage>
        <taxon>Bacteria</taxon>
        <taxon>Pseudomonadati</taxon>
        <taxon>Pseudomonadota</taxon>
        <taxon>Betaproteobacteria</taxon>
        <taxon>Burkholderiales</taxon>
        <taxon>Burkholderiaceae</taxon>
        <taxon>Burkholderia</taxon>
        <taxon>Burkholderia cepacia complex</taxon>
    </lineage>
</organism>
<evidence type="ECO:0000313" key="2">
    <source>
        <dbReference type="Proteomes" id="UP001248067"/>
    </source>
</evidence>